<evidence type="ECO:0000259" key="9">
    <source>
        <dbReference type="PROSITE" id="PS50887"/>
    </source>
</evidence>
<dbReference type="CDD" id="cd01949">
    <property type="entry name" value="GGDEF"/>
    <property type="match status" value="1"/>
</dbReference>
<organism evidence="10 11">
    <name type="scientific">Rhodopseudomonas palustris (strain HaA2)</name>
    <dbReference type="NCBI Taxonomy" id="316058"/>
    <lineage>
        <taxon>Bacteria</taxon>
        <taxon>Pseudomonadati</taxon>
        <taxon>Pseudomonadota</taxon>
        <taxon>Alphaproteobacteria</taxon>
        <taxon>Hyphomicrobiales</taxon>
        <taxon>Nitrobacteraceae</taxon>
        <taxon>Rhodopseudomonas</taxon>
    </lineage>
</organism>
<dbReference type="AlphaFoldDB" id="Q2IRE1"/>
<comment type="subcellular location">
    <subcellularLocation>
        <location evidence="1">Cell membrane</location>
        <topology evidence="1">Multi-pass membrane protein</topology>
    </subcellularLocation>
</comment>
<evidence type="ECO:0000256" key="4">
    <source>
        <dbReference type="ARBA" id="ARBA00022692"/>
    </source>
</evidence>
<dbReference type="EC" id="2.7.7.65" evidence="2"/>
<dbReference type="PANTHER" id="PTHR45138:SF9">
    <property type="entry name" value="DIGUANYLATE CYCLASE DGCM-RELATED"/>
    <property type="match status" value="1"/>
</dbReference>
<dbReference type="OrthoDB" id="9812260at2"/>
<gene>
    <name evidence="10" type="ordered locus">RPB_4536</name>
</gene>
<dbReference type="Proteomes" id="UP000008809">
    <property type="component" value="Chromosome"/>
</dbReference>
<accession>Q2IRE1</accession>
<dbReference type="KEGG" id="rpb:RPB_4536"/>
<evidence type="ECO:0000256" key="5">
    <source>
        <dbReference type="ARBA" id="ARBA00022989"/>
    </source>
</evidence>
<dbReference type="PANTHER" id="PTHR45138">
    <property type="entry name" value="REGULATORY COMPONENTS OF SENSORY TRANSDUCTION SYSTEM"/>
    <property type="match status" value="1"/>
</dbReference>
<dbReference type="CDD" id="cd12915">
    <property type="entry name" value="PDC2_DGC_like"/>
    <property type="match status" value="1"/>
</dbReference>
<feature type="transmembrane region" description="Helical" evidence="8">
    <location>
        <begin position="24"/>
        <end position="45"/>
    </location>
</feature>
<keyword evidence="3" id="KW-1003">Cell membrane</keyword>
<dbReference type="SUPFAM" id="SSF55073">
    <property type="entry name" value="Nucleotide cyclase"/>
    <property type="match status" value="1"/>
</dbReference>
<evidence type="ECO:0000256" key="1">
    <source>
        <dbReference type="ARBA" id="ARBA00004651"/>
    </source>
</evidence>
<keyword evidence="6 8" id="KW-0472">Membrane</keyword>
<keyword evidence="11" id="KW-1185">Reference proteome</keyword>
<keyword evidence="4 8" id="KW-0812">Transmembrane</keyword>
<dbReference type="EMBL" id="CP000250">
    <property type="protein sequence ID" value="ABD09219.1"/>
    <property type="molecule type" value="Genomic_DNA"/>
</dbReference>
<dbReference type="InterPro" id="IPR043128">
    <property type="entry name" value="Rev_trsase/Diguanyl_cyclase"/>
</dbReference>
<evidence type="ECO:0000256" key="2">
    <source>
        <dbReference type="ARBA" id="ARBA00012528"/>
    </source>
</evidence>
<dbReference type="Pfam" id="PF00990">
    <property type="entry name" value="GGDEF"/>
    <property type="match status" value="1"/>
</dbReference>
<evidence type="ECO:0000256" key="7">
    <source>
        <dbReference type="ARBA" id="ARBA00034247"/>
    </source>
</evidence>
<dbReference type="FunFam" id="3.30.70.270:FF:000001">
    <property type="entry name" value="Diguanylate cyclase domain protein"/>
    <property type="match status" value="1"/>
</dbReference>
<dbReference type="Gene3D" id="3.30.450.20">
    <property type="entry name" value="PAS domain"/>
    <property type="match status" value="2"/>
</dbReference>
<dbReference type="RefSeq" id="WP_011443402.1">
    <property type="nucleotide sequence ID" value="NC_007778.1"/>
</dbReference>
<evidence type="ECO:0000313" key="10">
    <source>
        <dbReference type="EMBL" id="ABD09219.1"/>
    </source>
</evidence>
<dbReference type="PROSITE" id="PS50887">
    <property type="entry name" value="GGDEF"/>
    <property type="match status" value="1"/>
</dbReference>
<evidence type="ECO:0000256" key="6">
    <source>
        <dbReference type="ARBA" id="ARBA00023136"/>
    </source>
</evidence>
<feature type="transmembrane region" description="Helical" evidence="8">
    <location>
        <begin position="298"/>
        <end position="317"/>
    </location>
</feature>
<dbReference type="GO" id="GO:1902201">
    <property type="term" value="P:negative regulation of bacterial-type flagellum-dependent cell motility"/>
    <property type="evidence" value="ECO:0007669"/>
    <property type="project" value="TreeGrafter"/>
</dbReference>
<dbReference type="InterPro" id="IPR050469">
    <property type="entry name" value="Diguanylate_Cyclase"/>
</dbReference>
<dbReference type="Gene3D" id="3.30.70.270">
    <property type="match status" value="1"/>
</dbReference>
<dbReference type="STRING" id="316058.RPB_4536"/>
<sequence length="503" mass="55508">MRGSGLFERIRQEIGRRRRMSPRLLIFSSVITVLGFSAVCGSIMLEMRRNAQELARQTQENLASTISADINRTVELYDLSLRSAVNSLALPQLSQVDDTIRRLILFDHAATAQHFGAIQVFDAQGNLAIDSASRTPDKINRAAEPYFTVQRDQPDHGLYISGPMQHRGAYSIVLSRRVSGPDGQFLGIVAGSIRFSYFQELFSRLRLAPHDVIAVIVSDGSLIMRTPFSPELLGSNVMANIGMSNILSQRRGWFSGHGKLDKISRIYVWADSTRPLVVLVGKSWDDVFKMWREEAIRIGAILLGLAIIVAGFTVFFIREIDRRAAAERRLEELATTDALTGLTNRRKFDVTIDREWRRALRSQTPIALMIIDADHFKAFNDSYGHQAGDQVLVGIALCIGDSVQRAGDCAARFGGEEFAVLLPGMNATAALEMAETIRQKVELWSDGQAGVTVSVGVASMMPGPAQHWSVLFEAADKALYAAKDLGRNRSVVAANRSDLTLVA</sequence>
<dbReference type="GO" id="GO:0052621">
    <property type="term" value="F:diguanylate cyclase activity"/>
    <property type="evidence" value="ECO:0007669"/>
    <property type="project" value="UniProtKB-EC"/>
</dbReference>
<evidence type="ECO:0000256" key="8">
    <source>
        <dbReference type="SAM" id="Phobius"/>
    </source>
</evidence>
<dbReference type="InterPro" id="IPR029787">
    <property type="entry name" value="Nucleotide_cyclase"/>
</dbReference>
<dbReference type="InterPro" id="IPR033479">
    <property type="entry name" value="dCache_1"/>
</dbReference>
<evidence type="ECO:0000256" key="3">
    <source>
        <dbReference type="ARBA" id="ARBA00022475"/>
    </source>
</evidence>
<dbReference type="eggNOG" id="COG3706">
    <property type="taxonomic scope" value="Bacteria"/>
</dbReference>
<reference evidence="10 11" key="1">
    <citation type="submission" date="2006-01" db="EMBL/GenBank/DDBJ databases">
        <title>Complete sequence of Rhodopseudomonas palustris HaA2.</title>
        <authorList>
            <consortium name="US DOE Joint Genome Institute"/>
            <person name="Copeland A."/>
            <person name="Lucas S."/>
            <person name="Lapidus A."/>
            <person name="Barry K."/>
            <person name="Detter J.C."/>
            <person name="Glavina T."/>
            <person name="Hammon N."/>
            <person name="Israni S."/>
            <person name="Pitluck S."/>
            <person name="Chain P."/>
            <person name="Malfatti S."/>
            <person name="Shin M."/>
            <person name="Vergez L."/>
            <person name="Schmutz J."/>
            <person name="Larimer F."/>
            <person name="Land M."/>
            <person name="Hauser L."/>
            <person name="Pelletier D.A."/>
            <person name="Kyrpides N."/>
            <person name="Anderson I."/>
            <person name="Oda Y."/>
            <person name="Harwood C.S."/>
            <person name="Richardson P."/>
        </authorList>
    </citation>
    <scope>NUCLEOTIDE SEQUENCE [LARGE SCALE GENOMIC DNA]</scope>
    <source>
        <strain evidence="10 11">HaA2</strain>
    </source>
</reference>
<dbReference type="CDD" id="cd12914">
    <property type="entry name" value="PDC1_DGC_like"/>
    <property type="match status" value="1"/>
</dbReference>
<protein>
    <recommendedName>
        <fullName evidence="2">diguanylate cyclase</fullName>
        <ecNumber evidence="2">2.7.7.65</ecNumber>
    </recommendedName>
</protein>
<dbReference type="SMART" id="SM00267">
    <property type="entry name" value="GGDEF"/>
    <property type="match status" value="1"/>
</dbReference>
<dbReference type="GO" id="GO:0043709">
    <property type="term" value="P:cell adhesion involved in single-species biofilm formation"/>
    <property type="evidence" value="ECO:0007669"/>
    <property type="project" value="TreeGrafter"/>
</dbReference>
<dbReference type="NCBIfam" id="TIGR00254">
    <property type="entry name" value="GGDEF"/>
    <property type="match status" value="1"/>
</dbReference>
<name>Q2IRE1_RHOP2</name>
<proteinExistence type="predicted"/>
<feature type="domain" description="GGDEF" evidence="9">
    <location>
        <begin position="364"/>
        <end position="495"/>
    </location>
</feature>
<evidence type="ECO:0000313" key="11">
    <source>
        <dbReference type="Proteomes" id="UP000008809"/>
    </source>
</evidence>
<keyword evidence="5 8" id="KW-1133">Transmembrane helix</keyword>
<comment type="catalytic activity">
    <reaction evidence="7">
        <text>2 GTP = 3',3'-c-di-GMP + 2 diphosphate</text>
        <dbReference type="Rhea" id="RHEA:24898"/>
        <dbReference type="ChEBI" id="CHEBI:33019"/>
        <dbReference type="ChEBI" id="CHEBI:37565"/>
        <dbReference type="ChEBI" id="CHEBI:58805"/>
        <dbReference type="EC" id="2.7.7.65"/>
    </reaction>
</comment>
<dbReference type="Pfam" id="PF02743">
    <property type="entry name" value="dCache_1"/>
    <property type="match status" value="1"/>
</dbReference>
<dbReference type="GO" id="GO:0005886">
    <property type="term" value="C:plasma membrane"/>
    <property type="evidence" value="ECO:0007669"/>
    <property type="project" value="UniProtKB-SubCell"/>
</dbReference>
<dbReference type="HOGENOM" id="CLU_000445_134_3_5"/>
<dbReference type="InterPro" id="IPR000160">
    <property type="entry name" value="GGDEF_dom"/>
</dbReference>